<feature type="transmembrane region" description="Helical" evidence="1">
    <location>
        <begin position="20"/>
        <end position="42"/>
    </location>
</feature>
<keyword evidence="1" id="KW-0472">Membrane</keyword>
<protein>
    <submittedName>
        <fullName evidence="2">Uncharacterized protein</fullName>
    </submittedName>
</protein>
<dbReference type="Proteomes" id="UP000191901">
    <property type="component" value="Chromosome"/>
</dbReference>
<dbReference type="KEGG" id="hhg:XM38_000110"/>
<keyword evidence="1" id="KW-1133">Transmembrane helix</keyword>
<evidence type="ECO:0000313" key="3">
    <source>
        <dbReference type="Proteomes" id="UP000191901"/>
    </source>
</evidence>
<name>A0A1Z3HFM9_9CYAN</name>
<keyword evidence="1" id="KW-0812">Transmembrane</keyword>
<evidence type="ECO:0000256" key="1">
    <source>
        <dbReference type="SAM" id="Phobius"/>
    </source>
</evidence>
<evidence type="ECO:0000313" key="2">
    <source>
        <dbReference type="EMBL" id="ASC69085.1"/>
    </source>
</evidence>
<keyword evidence="3" id="KW-1185">Reference proteome</keyword>
<reference evidence="2 3" key="1">
    <citation type="journal article" date="2016" name="Biochim. Biophys. Acta">
        <title>Characterization of red-shifted phycobilisomes isolated from the chlorophyll f-containing cyanobacterium Halomicronema hongdechloris.</title>
        <authorList>
            <person name="Li Y."/>
            <person name="Lin Y."/>
            <person name="Garvey C.J."/>
            <person name="Birch D."/>
            <person name="Corkery R.W."/>
            <person name="Loughlin P.C."/>
            <person name="Scheer H."/>
            <person name="Willows R.D."/>
            <person name="Chen M."/>
        </authorList>
    </citation>
    <scope>NUCLEOTIDE SEQUENCE [LARGE SCALE GENOMIC DNA]</scope>
    <source>
        <strain evidence="2 3">C2206</strain>
    </source>
</reference>
<sequence length="68" mass="7858">MTSLPTKTLAKIMIISTDKILREITLSLRFGITLVILVFLLIRVVEVWQQDPLFDTWSEIIDITPQDD</sequence>
<dbReference type="AlphaFoldDB" id="A0A1Z3HFM9"/>
<gene>
    <name evidence="2" type="ORF">XM38_000110</name>
</gene>
<organism evidence="2 3">
    <name type="scientific">Halomicronema hongdechloris C2206</name>
    <dbReference type="NCBI Taxonomy" id="1641165"/>
    <lineage>
        <taxon>Bacteria</taxon>
        <taxon>Bacillati</taxon>
        <taxon>Cyanobacteriota</taxon>
        <taxon>Cyanophyceae</taxon>
        <taxon>Nodosilineales</taxon>
        <taxon>Nodosilineaceae</taxon>
        <taxon>Halomicronema</taxon>
    </lineage>
</organism>
<dbReference type="EMBL" id="CP021983">
    <property type="protein sequence ID" value="ASC69085.1"/>
    <property type="molecule type" value="Genomic_DNA"/>
</dbReference>
<accession>A0A1Z3HFM9</accession>
<proteinExistence type="predicted"/>